<evidence type="ECO:0000256" key="1">
    <source>
        <dbReference type="SAM" id="MobiDB-lite"/>
    </source>
</evidence>
<protein>
    <submittedName>
        <fullName evidence="2">Uncharacterized protein</fullName>
    </submittedName>
</protein>
<comment type="caution">
    <text evidence="2">The sequence shown here is derived from an EMBL/GenBank/DDBJ whole genome shotgun (WGS) entry which is preliminary data.</text>
</comment>
<dbReference type="EMBL" id="JAMXLR010000092">
    <property type="protein sequence ID" value="MCO6047951.1"/>
    <property type="molecule type" value="Genomic_DNA"/>
</dbReference>
<feature type="region of interest" description="Disordered" evidence="1">
    <location>
        <begin position="1"/>
        <end position="21"/>
    </location>
</feature>
<dbReference type="Proteomes" id="UP001155241">
    <property type="component" value="Unassembled WGS sequence"/>
</dbReference>
<dbReference type="RefSeq" id="WP_252856058.1">
    <property type="nucleotide sequence ID" value="NZ_JAMXLR010000092.1"/>
</dbReference>
<sequence length="130" mass="14736">MKSIAKNPHRSQQNGPPAPPPRQAVLVLAHADGWLEAFAERNIDVLIVMVPTTGTVAGEVVAEEFLDQTLPLRYRDLHWPIKRRAADKLRIVRPSDLVRRQHDLALLQGLDAVEQRFTPSKPRRAKVWTL</sequence>
<dbReference type="AlphaFoldDB" id="A0A9X2JJJ2"/>
<proteinExistence type="predicted"/>
<evidence type="ECO:0000313" key="3">
    <source>
        <dbReference type="Proteomes" id="UP001155241"/>
    </source>
</evidence>
<accession>A0A9X2JJJ2</accession>
<keyword evidence="3" id="KW-1185">Reference proteome</keyword>
<evidence type="ECO:0000313" key="2">
    <source>
        <dbReference type="EMBL" id="MCO6047951.1"/>
    </source>
</evidence>
<gene>
    <name evidence="2" type="ORF">NG895_28950</name>
</gene>
<reference evidence="2" key="1">
    <citation type="submission" date="2022-06" db="EMBL/GenBank/DDBJ databases">
        <title>Aeoliella straminimaris, a novel planctomycete from sediments.</title>
        <authorList>
            <person name="Vitorino I.R."/>
            <person name="Lage O.M."/>
        </authorList>
    </citation>
    <scope>NUCLEOTIDE SEQUENCE</scope>
    <source>
        <strain evidence="2">ICT_H6.2</strain>
    </source>
</reference>
<organism evidence="2 3">
    <name type="scientific">Aeoliella straminimaris</name>
    <dbReference type="NCBI Taxonomy" id="2954799"/>
    <lineage>
        <taxon>Bacteria</taxon>
        <taxon>Pseudomonadati</taxon>
        <taxon>Planctomycetota</taxon>
        <taxon>Planctomycetia</taxon>
        <taxon>Pirellulales</taxon>
        <taxon>Lacipirellulaceae</taxon>
        <taxon>Aeoliella</taxon>
    </lineage>
</organism>
<name>A0A9X2JJJ2_9BACT</name>